<evidence type="ECO:0000313" key="1">
    <source>
        <dbReference type="EMBL" id="MFD1736308.1"/>
    </source>
</evidence>
<dbReference type="InterPro" id="IPR013078">
    <property type="entry name" value="His_Pase_superF_clade-1"/>
</dbReference>
<comment type="caution">
    <text evidence="1">The sequence shown here is derived from an EMBL/GenBank/DDBJ whole genome shotgun (WGS) entry which is preliminary data.</text>
</comment>
<name>A0ABW4LMN8_9BACI</name>
<sequence length="181" mass="20914">MNKILYVIRHCKATGQEEEAVLTTEGVEQAKQLAEFLNEYPIKKIISSPYVRAVETIKPYAEKQGIPIIEDPRLVERILSDPPLSNWLENLEASFDDENLSFEGGESSKEAMVRLQSLIQELVMDNDEHIALVSHGNLTTLLLRMFDEKYGFEEWQAMSNPDVFMINMKENTHLVERIWEE</sequence>
<dbReference type="Proteomes" id="UP001597214">
    <property type="component" value="Unassembled WGS sequence"/>
</dbReference>
<dbReference type="Pfam" id="PF00300">
    <property type="entry name" value="His_Phos_1"/>
    <property type="match status" value="1"/>
</dbReference>
<dbReference type="SMART" id="SM00855">
    <property type="entry name" value="PGAM"/>
    <property type="match status" value="1"/>
</dbReference>
<protein>
    <submittedName>
        <fullName evidence="1">Histidine phosphatase family protein</fullName>
    </submittedName>
</protein>
<dbReference type="Gene3D" id="3.40.50.1240">
    <property type="entry name" value="Phosphoglycerate mutase-like"/>
    <property type="match status" value="1"/>
</dbReference>
<dbReference type="EMBL" id="JBHUEM010000007">
    <property type="protein sequence ID" value="MFD1736308.1"/>
    <property type="molecule type" value="Genomic_DNA"/>
</dbReference>
<proteinExistence type="predicted"/>
<dbReference type="SUPFAM" id="SSF53254">
    <property type="entry name" value="Phosphoglycerate mutase-like"/>
    <property type="match status" value="1"/>
</dbReference>
<dbReference type="InterPro" id="IPR050275">
    <property type="entry name" value="PGM_Phosphatase"/>
</dbReference>
<dbReference type="PANTHER" id="PTHR48100:SF1">
    <property type="entry name" value="HISTIDINE PHOSPHATASE FAMILY PROTEIN-RELATED"/>
    <property type="match status" value="1"/>
</dbReference>
<reference evidence="2" key="1">
    <citation type="journal article" date="2019" name="Int. J. Syst. Evol. Microbiol.">
        <title>The Global Catalogue of Microorganisms (GCM) 10K type strain sequencing project: providing services to taxonomists for standard genome sequencing and annotation.</title>
        <authorList>
            <consortium name="The Broad Institute Genomics Platform"/>
            <consortium name="The Broad Institute Genome Sequencing Center for Infectious Disease"/>
            <person name="Wu L."/>
            <person name="Ma J."/>
        </authorList>
    </citation>
    <scope>NUCLEOTIDE SEQUENCE [LARGE SCALE GENOMIC DNA]</scope>
    <source>
        <strain evidence="2">CCUG 49339</strain>
    </source>
</reference>
<dbReference type="RefSeq" id="WP_377927458.1">
    <property type="nucleotide sequence ID" value="NZ_JBHUEM010000007.1"/>
</dbReference>
<organism evidence="1 2">
    <name type="scientific">Bacillus salitolerans</name>
    <dbReference type="NCBI Taxonomy" id="1437434"/>
    <lineage>
        <taxon>Bacteria</taxon>
        <taxon>Bacillati</taxon>
        <taxon>Bacillota</taxon>
        <taxon>Bacilli</taxon>
        <taxon>Bacillales</taxon>
        <taxon>Bacillaceae</taxon>
        <taxon>Bacillus</taxon>
    </lineage>
</organism>
<dbReference type="CDD" id="cd07067">
    <property type="entry name" value="HP_PGM_like"/>
    <property type="match status" value="1"/>
</dbReference>
<accession>A0ABW4LMN8</accession>
<gene>
    <name evidence="1" type="ORF">ACFSCX_06990</name>
</gene>
<dbReference type="PANTHER" id="PTHR48100">
    <property type="entry name" value="BROAD-SPECIFICITY PHOSPHATASE YOR283W-RELATED"/>
    <property type="match status" value="1"/>
</dbReference>
<keyword evidence="2" id="KW-1185">Reference proteome</keyword>
<evidence type="ECO:0000313" key="2">
    <source>
        <dbReference type="Proteomes" id="UP001597214"/>
    </source>
</evidence>
<dbReference type="InterPro" id="IPR029033">
    <property type="entry name" value="His_PPase_superfam"/>
</dbReference>